<protein>
    <recommendedName>
        <fullName evidence="3">Ribbon-helix-helix protein CopG domain-containing protein</fullName>
    </recommendedName>
</protein>
<dbReference type="GeneID" id="55637707"/>
<dbReference type="STRING" id="1236689.MMALV_02480"/>
<dbReference type="InParanoid" id="M9SC17"/>
<gene>
    <name evidence="1" type="ORF">MMALV_02480</name>
</gene>
<name>M9SC17_METAX</name>
<dbReference type="RefSeq" id="WP_015504149.1">
    <property type="nucleotide sequence ID" value="NC_020913.1"/>
</dbReference>
<evidence type="ECO:0000313" key="2">
    <source>
        <dbReference type="Proteomes" id="UP000012672"/>
    </source>
</evidence>
<accession>M9SC17</accession>
<dbReference type="KEGG" id="max:MMALV_02480"/>
<proteinExistence type="predicted"/>
<reference evidence="1 2" key="1">
    <citation type="journal article" date="2012" name="J. Bacteriol.">
        <title>Genome sequence of 'Candidatus Methanomethylophilus alvus' Mx1201, a methanogenic archaeon from the human gut belonging to a seventh order of methanogens.</title>
        <authorList>
            <person name="Borrel G."/>
            <person name="Harris H.M."/>
            <person name="Tottey W."/>
            <person name="Mihajlovski A."/>
            <person name="Parisot N."/>
            <person name="Peyretaillade E."/>
            <person name="Peyret P."/>
            <person name="Gribaldo S."/>
            <person name="O'Toole P.W."/>
            <person name="Brugere J.F."/>
        </authorList>
    </citation>
    <scope>NUCLEOTIDE SEQUENCE [LARGE SCALE GENOMIC DNA]</scope>
    <source>
        <strain evidence="1 2">Mx1201</strain>
    </source>
</reference>
<sequence>MDLNETEFDLLADYAVRHGVSMADAARYAISLMLEAERCASIADDALREVLGGK</sequence>
<evidence type="ECO:0000313" key="1">
    <source>
        <dbReference type="EMBL" id="AGI85000.1"/>
    </source>
</evidence>
<dbReference type="HOGENOM" id="CLU_3038853_0_0_2"/>
<dbReference type="AlphaFoldDB" id="M9SC17"/>
<evidence type="ECO:0008006" key="3">
    <source>
        <dbReference type="Google" id="ProtNLM"/>
    </source>
</evidence>
<keyword evidence="2" id="KW-1185">Reference proteome</keyword>
<organism evidence="1 2">
    <name type="scientific">Methanomethylophilus alvi (strain Mx1201)</name>
    <dbReference type="NCBI Taxonomy" id="1236689"/>
    <lineage>
        <taxon>Archaea</taxon>
        <taxon>Methanobacteriati</taxon>
        <taxon>Thermoplasmatota</taxon>
        <taxon>Thermoplasmata</taxon>
        <taxon>Methanomassiliicoccales</taxon>
        <taxon>Methanomethylophilaceae</taxon>
        <taxon>Methanomethylophilus</taxon>
    </lineage>
</organism>
<dbReference type="Proteomes" id="UP000012672">
    <property type="component" value="Chromosome"/>
</dbReference>
<dbReference type="EMBL" id="CP004049">
    <property type="protein sequence ID" value="AGI85000.1"/>
    <property type="molecule type" value="Genomic_DNA"/>
</dbReference>